<evidence type="ECO:0000259" key="5">
    <source>
        <dbReference type="Pfam" id="PF00535"/>
    </source>
</evidence>
<sequence length="318" mass="35128">MTKSTVGIVTVTFNSSAVIEDFLASLWAQVGVEVRLYAVDNDSRDATVHRLKEDGKRHPVVVVENDTNVGVAVGNNQGIEAALADGCDWVLLLNNDTLFPSTFVAEMVRIAEERRLNIVSPLIEATDPAGSNWYSNGKIQPFKAMKAVHIGMGDALAPRTRPEITSVDYASTCALLVRPVVFETVGLMDPIYFVYGDDVDFCIRAKRAGYEYSVTSRAVLTHKASSLTGEFTGEFASHWITRNWVVVARRHCTPTQLVIGGTYIAMWVTARLIFGRENLAVTRRRIRAIREGLRLDLSREAPRLCVPSVDPSLTEGDR</sequence>
<keyword evidence="7" id="KW-1185">Reference proteome</keyword>
<protein>
    <submittedName>
        <fullName evidence="6">Glycosyltransferase family 2 protein</fullName>
    </submittedName>
</protein>
<dbReference type="RefSeq" id="WP_241055746.1">
    <property type="nucleotide sequence ID" value="NZ_JAKZBV010000001.1"/>
</dbReference>
<evidence type="ECO:0000256" key="4">
    <source>
        <dbReference type="ARBA" id="ARBA00022679"/>
    </source>
</evidence>
<evidence type="ECO:0000313" key="6">
    <source>
        <dbReference type="EMBL" id="MCH6471808.1"/>
    </source>
</evidence>
<dbReference type="PANTHER" id="PTHR43179">
    <property type="entry name" value="RHAMNOSYLTRANSFERASE WBBL"/>
    <property type="match status" value="1"/>
</dbReference>
<evidence type="ECO:0000313" key="7">
    <source>
        <dbReference type="Proteomes" id="UP001202922"/>
    </source>
</evidence>
<comment type="pathway">
    <text evidence="1">Cell wall biogenesis; cell wall polysaccharide biosynthesis.</text>
</comment>
<name>A0ABS9U541_9MICC</name>
<evidence type="ECO:0000256" key="2">
    <source>
        <dbReference type="ARBA" id="ARBA00006739"/>
    </source>
</evidence>
<evidence type="ECO:0000256" key="3">
    <source>
        <dbReference type="ARBA" id="ARBA00022676"/>
    </source>
</evidence>
<dbReference type="SUPFAM" id="SSF53448">
    <property type="entry name" value="Nucleotide-diphospho-sugar transferases"/>
    <property type="match status" value="1"/>
</dbReference>
<dbReference type="InterPro" id="IPR029044">
    <property type="entry name" value="Nucleotide-diphossugar_trans"/>
</dbReference>
<organism evidence="6 7">
    <name type="scientific">Sinomonas terrae</name>
    <dbReference type="NCBI Taxonomy" id="2908838"/>
    <lineage>
        <taxon>Bacteria</taxon>
        <taxon>Bacillati</taxon>
        <taxon>Actinomycetota</taxon>
        <taxon>Actinomycetes</taxon>
        <taxon>Micrococcales</taxon>
        <taxon>Micrococcaceae</taxon>
        <taxon>Sinomonas</taxon>
    </lineage>
</organism>
<comment type="similarity">
    <text evidence="2">Belongs to the glycosyltransferase 2 family.</text>
</comment>
<gene>
    <name evidence="6" type="ORF">L0M17_17845</name>
</gene>
<evidence type="ECO:0000256" key="1">
    <source>
        <dbReference type="ARBA" id="ARBA00004776"/>
    </source>
</evidence>
<dbReference type="CDD" id="cd04186">
    <property type="entry name" value="GT_2_like_c"/>
    <property type="match status" value="1"/>
</dbReference>
<keyword evidence="3" id="KW-0328">Glycosyltransferase</keyword>
<dbReference type="Gene3D" id="3.90.550.10">
    <property type="entry name" value="Spore Coat Polysaccharide Biosynthesis Protein SpsA, Chain A"/>
    <property type="match status" value="1"/>
</dbReference>
<feature type="domain" description="Glycosyltransferase 2-like" evidence="5">
    <location>
        <begin position="8"/>
        <end position="145"/>
    </location>
</feature>
<keyword evidence="4" id="KW-0808">Transferase</keyword>
<dbReference type="Pfam" id="PF00535">
    <property type="entry name" value="Glycos_transf_2"/>
    <property type="match status" value="1"/>
</dbReference>
<dbReference type="EMBL" id="JAKZBV010000001">
    <property type="protein sequence ID" value="MCH6471808.1"/>
    <property type="molecule type" value="Genomic_DNA"/>
</dbReference>
<dbReference type="PANTHER" id="PTHR43179:SF12">
    <property type="entry name" value="GALACTOFURANOSYLTRANSFERASE GLFT2"/>
    <property type="match status" value="1"/>
</dbReference>
<dbReference type="Proteomes" id="UP001202922">
    <property type="component" value="Unassembled WGS sequence"/>
</dbReference>
<accession>A0ABS9U541</accession>
<dbReference type="InterPro" id="IPR001173">
    <property type="entry name" value="Glyco_trans_2-like"/>
</dbReference>
<reference evidence="6 7" key="1">
    <citation type="submission" date="2022-03" db="EMBL/GenBank/DDBJ databases">
        <title>Sinomonas sp. isolated from a soil.</title>
        <authorList>
            <person name="Han J."/>
            <person name="Kim D.-U."/>
        </authorList>
    </citation>
    <scope>NUCLEOTIDE SEQUENCE [LARGE SCALE GENOMIC DNA]</scope>
    <source>
        <strain evidence="6 7">5-5</strain>
    </source>
</reference>
<proteinExistence type="inferred from homology"/>
<comment type="caution">
    <text evidence="6">The sequence shown here is derived from an EMBL/GenBank/DDBJ whole genome shotgun (WGS) entry which is preliminary data.</text>
</comment>